<dbReference type="Pfam" id="PF11691">
    <property type="entry name" value="DUF3288"/>
    <property type="match status" value="1"/>
</dbReference>
<gene>
    <name evidence="1" type="ordered locus">cce_3580</name>
</gene>
<dbReference type="OrthoDB" id="514226at2"/>
<dbReference type="AlphaFoldDB" id="B1X0N9"/>
<accession>B1X0N9</accession>
<dbReference type="HOGENOM" id="CLU_160065_1_0_3"/>
<keyword evidence="2" id="KW-1185">Reference proteome</keyword>
<dbReference type="Proteomes" id="UP000001203">
    <property type="component" value="Chromosome circular"/>
</dbReference>
<name>B1X0N9_CROS5</name>
<evidence type="ECO:0000313" key="1">
    <source>
        <dbReference type="EMBL" id="ACB52928.1"/>
    </source>
</evidence>
<dbReference type="eggNOG" id="ENOG5032Y24">
    <property type="taxonomic scope" value="Bacteria"/>
</dbReference>
<dbReference type="EMBL" id="CP000806">
    <property type="protein sequence ID" value="ACB52928.1"/>
    <property type="molecule type" value="Genomic_DNA"/>
</dbReference>
<evidence type="ECO:0000313" key="2">
    <source>
        <dbReference type="Proteomes" id="UP000001203"/>
    </source>
</evidence>
<protein>
    <submittedName>
        <fullName evidence="1">Uncharacterized protein</fullName>
    </submittedName>
</protein>
<organism evidence="1 2">
    <name type="scientific">Crocosphaera subtropica (strain ATCC 51142 / BH68)</name>
    <name type="common">Cyanothece sp. (strain ATCC 51142)</name>
    <dbReference type="NCBI Taxonomy" id="43989"/>
    <lineage>
        <taxon>Bacteria</taxon>
        <taxon>Bacillati</taxon>
        <taxon>Cyanobacteriota</taxon>
        <taxon>Cyanophyceae</taxon>
        <taxon>Oscillatoriophycideae</taxon>
        <taxon>Chroococcales</taxon>
        <taxon>Aphanothecaceae</taxon>
        <taxon>Crocosphaera</taxon>
        <taxon>Crocosphaera subtropica</taxon>
    </lineage>
</organism>
<proteinExistence type="predicted"/>
<dbReference type="STRING" id="43989.cce_3580"/>
<dbReference type="InterPro" id="IPR021705">
    <property type="entry name" value="DUF3288"/>
</dbReference>
<reference evidence="1 2" key="1">
    <citation type="journal article" date="2008" name="Proc. Natl. Acad. Sci. U.S.A.">
        <title>The genome of Cyanothece 51142, a unicellular diazotrophic cyanobacterium important in the marine nitrogen cycle.</title>
        <authorList>
            <person name="Welsh E.A."/>
            <person name="Liberton M."/>
            <person name="Stoeckel J."/>
            <person name="Loh T."/>
            <person name="Elvitigala T."/>
            <person name="Wang C."/>
            <person name="Wollam A."/>
            <person name="Fulton R.S."/>
            <person name="Clifton S.W."/>
            <person name="Jacobs J.M."/>
            <person name="Aurora R."/>
            <person name="Ghosh B.K."/>
            <person name="Sherman L.A."/>
            <person name="Smith R.D."/>
            <person name="Wilson R.K."/>
            <person name="Pakrasi H.B."/>
        </authorList>
    </citation>
    <scope>NUCLEOTIDE SEQUENCE [LARGE SCALE GENOMIC DNA]</scope>
    <source>
        <strain evidence="2">ATCC 51142 / BH68</strain>
    </source>
</reference>
<dbReference type="KEGG" id="cyt:cce_3580"/>
<dbReference type="RefSeq" id="WP_009545256.1">
    <property type="nucleotide sequence ID" value="NC_010546.1"/>
</dbReference>
<sequence>MVQDQKHPQEQRDRLIVNELLMADPDDHSLAELARLRIRYSNFPGARQLSQDLDLILEQWQLTEADLFEKTRQLHEKGKVYKRASGEEVQDWT</sequence>